<organism evidence="1 2">
    <name type="scientific">Asparagus officinalis</name>
    <name type="common">Garden asparagus</name>
    <dbReference type="NCBI Taxonomy" id="4686"/>
    <lineage>
        <taxon>Eukaryota</taxon>
        <taxon>Viridiplantae</taxon>
        <taxon>Streptophyta</taxon>
        <taxon>Embryophyta</taxon>
        <taxon>Tracheophyta</taxon>
        <taxon>Spermatophyta</taxon>
        <taxon>Magnoliopsida</taxon>
        <taxon>Liliopsida</taxon>
        <taxon>Asparagales</taxon>
        <taxon>Asparagaceae</taxon>
        <taxon>Asparagoideae</taxon>
        <taxon>Asparagus</taxon>
    </lineage>
</organism>
<gene>
    <name evidence="1" type="ORF">A4U43_C02F4990</name>
</gene>
<dbReference type="EMBL" id="CM007382">
    <property type="protein sequence ID" value="ONK77287.1"/>
    <property type="molecule type" value="Genomic_DNA"/>
</dbReference>
<reference evidence="2" key="1">
    <citation type="journal article" date="2017" name="Nat. Commun.">
        <title>The asparagus genome sheds light on the origin and evolution of a young Y chromosome.</title>
        <authorList>
            <person name="Harkess A."/>
            <person name="Zhou J."/>
            <person name="Xu C."/>
            <person name="Bowers J.E."/>
            <person name="Van der Hulst R."/>
            <person name="Ayyampalayam S."/>
            <person name="Mercati F."/>
            <person name="Riccardi P."/>
            <person name="McKain M.R."/>
            <person name="Kakrana A."/>
            <person name="Tang H."/>
            <person name="Ray J."/>
            <person name="Groenendijk J."/>
            <person name="Arikit S."/>
            <person name="Mathioni S.M."/>
            <person name="Nakano M."/>
            <person name="Shan H."/>
            <person name="Telgmann-Rauber A."/>
            <person name="Kanno A."/>
            <person name="Yue Z."/>
            <person name="Chen H."/>
            <person name="Li W."/>
            <person name="Chen Y."/>
            <person name="Xu X."/>
            <person name="Zhang Y."/>
            <person name="Luo S."/>
            <person name="Chen H."/>
            <person name="Gao J."/>
            <person name="Mao Z."/>
            <person name="Pires J.C."/>
            <person name="Luo M."/>
            <person name="Kudrna D."/>
            <person name="Wing R.A."/>
            <person name="Meyers B.C."/>
            <person name="Yi K."/>
            <person name="Kong H."/>
            <person name="Lavrijsen P."/>
            <person name="Sunseri F."/>
            <person name="Falavigna A."/>
            <person name="Ye Y."/>
            <person name="Leebens-Mack J.H."/>
            <person name="Chen G."/>
        </authorList>
    </citation>
    <scope>NUCLEOTIDE SEQUENCE [LARGE SCALE GENOMIC DNA]</scope>
    <source>
        <strain evidence="2">cv. DH0086</strain>
    </source>
</reference>
<sequence length="116" mass="13250">MLHIPPSDMLLETKVAVQLEHFQCGVARRTAYIILYRYGRYRKKRSSIAAGDLFEVSDSETGRLIDDRPHQDAAIDIDLSQFFGQCRDFGSCRGWTMAILTGLVMLEGPNLSRRRE</sequence>
<dbReference type="Proteomes" id="UP000243459">
    <property type="component" value="Chromosome 2"/>
</dbReference>
<accession>A0A5P1FIP9</accession>
<name>A0A5P1FIP9_ASPOF</name>
<evidence type="ECO:0000313" key="2">
    <source>
        <dbReference type="Proteomes" id="UP000243459"/>
    </source>
</evidence>
<evidence type="ECO:0000313" key="1">
    <source>
        <dbReference type="EMBL" id="ONK77287.1"/>
    </source>
</evidence>
<dbReference type="AlphaFoldDB" id="A0A5P1FIP9"/>
<protein>
    <submittedName>
        <fullName evidence="1">Uncharacterized protein</fullName>
    </submittedName>
</protein>
<dbReference type="Gramene" id="ONK77287">
    <property type="protein sequence ID" value="ONK77287"/>
    <property type="gene ID" value="A4U43_C02F4990"/>
</dbReference>
<proteinExistence type="predicted"/>
<keyword evidence="2" id="KW-1185">Reference proteome</keyword>